<dbReference type="PANTHER" id="PTHR43344">
    <property type="entry name" value="PHOSPHOSERINE PHOSPHATASE"/>
    <property type="match status" value="1"/>
</dbReference>
<evidence type="ECO:0000256" key="3">
    <source>
        <dbReference type="ARBA" id="ARBA00012640"/>
    </source>
</evidence>
<comment type="cofactor">
    <cofactor evidence="1">
        <name>Mg(2+)</name>
        <dbReference type="ChEBI" id="CHEBI:18420"/>
    </cofactor>
</comment>
<evidence type="ECO:0000256" key="7">
    <source>
        <dbReference type="ARBA" id="ARBA00022842"/>
    </source>
</evidence>
<dbReference type="InterPro" id="IPR023214">
    <property type="entry name" value="HAD_sf"/>
</dbReference>
<dbReference type="EMBL" id="JAVDQD010000001">
    <property type="protein sequence ID" value="MDR6238037.1"/>
    <property type="molecule type" value="Genomic_DNA"/>
</dbReference>
<evidence type="ECO:0000256" key="10">
    <source>
        <dbReference type="ARBA" id="ARBA00048523"/>
    </source>
</evidence>
<evidence type="ECO:0000313" key="11">
    <source>
        <dbReference type="EMBL" id="MDR6238037.1"/>
    </source>
</evidence>
<keyword evidence="4" id="KW-0028">Amino-acid biosynthesis</keyword>
<comment type="pathway">
    <text evidence="2">Amino-acid biosynthesis; L-serine biosynthesis; L-serine from 3-phospho-D-glycerate: step 3/3.</text>
</comment>
<dbReference type="Gene3D" id="3.40.50.1000">
    <property type="entry name" value="HAD superfamily/HAD-like"/>
    <property type="match status" value="1"/>
</dbReference>
<proteinExistence type="predicted"/>
<keyword evidence="7" id="KW-0460">Magnesium</keyword>
<sequence>MIRIFKTNTFYIVLVLLLTQACSPKSNERETEGGLSEDALPSWNNTEIKNRIISYVEGVTNPSLPEYIKPEDRIACFDNDGTLWSEKPIYFQFYFVFDQIKKKSKEHPEWKNQQPYKAILEGDHEALMNTPLPKLLEAIQIALAGDTPEAYKAEVKAWIDTAKHPTKKVRFDQLVYQPMLELLDYLRANDFKTYIVSGGGLDFMRGSLIDVYNIPSEQILGSTLKTEFIETDSGYVIIRQPELDFIDDKDGKPININRVIGKKPVICVGNSDGDLAMLQWTSDQEHKNLEMIIHHTDSVREWAYDRDSKIGHLDKALDQAKADDWVIVSMKEDWKVIYPQGNSK</sequence>
<dbReference type="Proteomes" id="UP001185092">
    <property type="component" value="Unassembled WGS sequence"/>
</dbReference>
<dbReference type="EC" id="3.1.3.3" evidence="3"/>
<evidence type="ECO:0000313" key="12">
    <source>
        <dbReference type="Proteomes" id="UP001185092"/>
    </source>
</evidence>
<evidence type="ECO:0000256" key="1">
    <source>
        <dbReference type="ARBA" id="ARBA00001946"/>
    </source>
</evidence>
<dbReference type="RefSeq" id="WP_309937509.1">
    <property type="nucleotide sequence ID" value="NZ_AP025305.1"/>
</dbReference>
<dbReference type="PANTHER" id="PTHR43344:SF2">
    <property type="entry name" value="PHOSPHOSERINE PHOSPHATASE"/>
    <property type="match status" value="1"/>
</dbReference>
<protein>
    <recommendedName>
        <fullName evidence="3">phosphoserine phosphatase</fullName>
        <ecNumber evidence="3">3.1.3.3</ecNumber>
    </recommendedName>
</protein>
<comment type="catalytic activity">
    <reaction evidence="9">
        <text>O-phospho-L-serine + H2O = L-serine + phosphate</text>
        <dbReference type="Rhea" id="RHEA:21208"/>
        <dbReference type="ChEBI" id="CHEBI:15377"/>
        <dbReference type="ChEBI" id="CHEBI:33384"/>
        <dbReference type="ChEBI" id="CHEBI:43474"/>
        <dbReference type="ChEBI" id="CHEBI:57524"/>
        <dbReference type="EC" id="3.1.3.3"/>
    </reaction>
</comment>
<dbReference type="GO" id="GO:0005737">
    <property type="term" value="C:cytoplasm"/>
    <property type="evidence" value="ECO:0007669"/>
    <property type="project" value="TreeGrafter"/>
</dbReference>
<accession>A0AAE3XJI5</accession>
<comment type="caution">
    <text evidence="11">The sequence shown here is derived from an EMBL/GenBank/DDBJ whole genome shotgun (WGS) entry which is preliminary data.</text>
</comment>
<evidence type="ECO:0000256" key="6">
    <source>
        <dbReference type="ARBA" id="ARBA00022801"/>
    </source>
</evidence>
<dbReference type="PROSITE" id="PS51257">
    <property type="entry name" value="PROKAR_LIPOPROTEIN"/>
    <property type="match status" value="1"/>
</dbReference>
<organism evidence="11 12">
    <name type="scientific">Aureibacter tunicatorum</name>
    <dbReference type="NCBI Taxonomy" id="866807"/>
    <lineage>
        <taxon>Bacteria</taxon>
        <taxon>Pseudomonadati</taxon>
        <taxon>Bacteroidota</taxon>
        <taxon>Cytophagia</taxon>
        <taxon>Cytophagales</taxon>
        <taxon>Persicobacteraceae</taxon>
        <taxon>Aureibacter</taxon>
    </lineage>
</organism>
<keyword evidence="5" id="KW-0479">Metal-binding</keyword>
<evidence type="ECO:0000256" key="9">
    <source>
        <dbReference type="ARBA" id="ARBA00048138"/>
    </source>
</evidence>
<dbReference type="GO" id="GO:0036424">
    <property type="term" value="F:L-phosphoserine phosphatase activity"/>
    <property type="evidence" value="ECO:0007669"/>
    <property type="project" value="TreeGrafter"/>
</dbReference>
<dbReference type="InterPro" id="IPR036412">
    <property type="entry name" value="HAD-like_sf"/>
</dbReference>
<evidence type="ECO:0000256" key="4">
    <source>
        <dbReference type="ARBA" id="ARBA00022605"/>
    </source>
</evidence>
<evidence type="ECO:0000256" key="2">
    <source>
        <dbReference type="ARBA" id="ARBA00005135"/>
    </source>
</evidence>
<dbReference type="AlphaFoldDB" id="A0AAE3XJI5"/>
<gene>
    <name evidence="11" type="ORF">HNQ88_001013</name>
</gene>
<dbReference type="GO" id="GO:0000287">
    <property type="term" value="F:magnesium ion binding"/>
    <property type="evidence" value="ECO:0007669"/>
    <property type="project" value="TreeGrafter"/>
</dbReference>
<dbReference type="CDD" id="cd01427">
    <property type="entry name" value="HAD_like"/>
    <property type="match status" value="1"/>
</dbReference>
<keyword evidence="12" id="KW-1185">Reference proteome</keyword>
<dbReference type="InterPro" id="IPR050582">
    <property type="entry name" value="HAD-like_SerB"/>
</dbReference>
<keyword evidence="6" id="KW-0378">Hydrolase</keyword>
<comment type="catalytic activity">
    <reaction evidence="10">
        <text>O-phospho-D-serine + H2O = D-serine + phosphate</text>
        <dbReference type="Rhea" id="RHEA:24873"/>
        <dbReference type="ChEBI" id="CHEBI:15377"/>
        <dbReference type="ChEBI" id="CHEBI:35247"/>
        <dbReference type="ChEBI" id="CHEBI:43474"/>
        <dbReference type="ChEBI" id="CHEBI:58680"/>
        <dbReference type="EC" id="3.1.3.3"/>
    </reaction>
</comment>
<keyword evidence="8" id="KW-0718">Serine biosynthesis</keyword>
<dbReference type="GO" id="GO:0006564">
    <property type="term" value="P:L-serine biosynthetic process"/>
    <property type="evidence" value="ECO:0007669"/>
    <property type="project" value="UniProtKB-KW"/>
</dbReference>
<dbReference type="SUPFAM" id="SSF56784">
    <property type="entry name" value="HAD-like"/>
    <property type="match status" value="1"/>
</dbReference>
<evidence type="ECO:0000256" key="8">
    <source>
        <dbReference type="ARBA" id="ARBA00023299"/>
    </source>
</evidence>
<evidence type="ECO:0000256" key="5">
    <source>
        <dbReference type="ARBA" id="ARBA00022723"/>
    </source>
</evidence>
<dbReference type="Pfam" id="PF12710">
    <property type="entry name" value="HAD"/>
    <property type="match status" value="1"/>
</dbReference>
<reference evidence="11" key="1">
    <citation type="submission" date="2023-07" db="EMBL/GenBank/DDBJ databases">
        <title>Genomic Encyclopedia of Type Strains, Phase IV (KMG-IV): sequencing the most valuable type-strain genomes for metagenomic binning, comparative biology and taxonomic classification.</title>
        <authorList>
            <person name="Goeker M."/>
        </authorList>
    </citation>
    <scope>NUCLEOTIDE SEQUENCE</scope>
    <source>
        <strain evidence="11">DSM 26174</strain>
    </source>
</reference>
<name>A0AAE3XJI5_9BACT</name>